<reference evidence="9 10" key="1">
    <citation type="submission" date="2014-05" db="EMBL/GenBank/DDBJ databases">
        <title>Draft Genome Sequence of Kitasatospora cheerisanensis KCTC 2395.</title>
        <authorList>
            <person name="Nam D.H."/>
        </authorList>
    </citation>
    <scope>NUCLEOTIDE SEQUENCE [LARGE SCALE GENOMIC DNA]</scope>
    <source>
        <strain evidence="9 10">KCTC 2395</strain>
    </source>
</reference>
<evidence type="ECO:0000256" key="2">
    <source>
        <dbReference type="ARBA" id="ARBA00022723"/>
    </source>
</evidence>
<sequence length="303" mass="31758">MTAALALLGYALLVGVLAPLPLARARWTHRAPRLAVALWQGLTLSFVTALVLAAHHLAVPGVHLHLGLAGLMHLCGVDHPGGLLATGPGQAWRLLLPAAAAAWPLGRYAAVLVRTARHRRRHRTLLDLVAARDPRLGAHVLDHDTPAAYCLPGRRARIVLTRGALDLLTPQQLAAVLAHERAHVAGRHHLARTAADALAAAFPFLPLARLAARETPLLLEMAADDRAVRRHPRTVLAAAMYRVAGGPVPQSAFAAGGTAALLRVRRLLAPAAAPHPALRAAAALTAAAAPVLPLLFTCGPVVP</sequence>
<comment type="similarity">
    <text evidence="6">Belongs to the peptidase M48 family.</text>
</comment>
<dbReference type="eggNOG" id="COG0501">
    <property type="taxonomic scope" value="Bacteria"/>
</dbReference>
<evidence type="ECO:0000256" key="6">
    <source>
        <dbReference type="RuleBase" id="RU003983"/>
    </source>
</evidence>
<keyword evidence="2" id="KW-0479">Metal-binding</keyword>
<dbReference type="Gene3D" id="3.30.2010.10">
    <property type="entry name" value="Metalloproteases ('zincins'), catalytic domain"/>
    <property type="match status" value="1"/>
</dbReference>
<dbReference type="Pfam" id="PF01435">
    <property type="entry name" value="Peptidase_M48"/>
    <property type="match status" value="1"/>
</dbReference>
<protein>
    <submittedName>
        <fullName evidence="9">Membrane protein</fullName>
    </submittedName>
</protein>
<keyword evidence="5 6" id="KW-0482">Metalloprotease</keyword>
<keyword evidence="3 6" id="KW-0378">Hydrolase</keyword>
<dbReference type="PANTHER" id="PTHR34978">
    <property type="entry name" value="POSSIBLE SENSOR-TRANSDUCER PROTEIN BLAR"/>
    <property type="match status" value="1"/>
</dbReference>
<comment type="cofactor">
    <cofactor evidence="6">
        <name>Zn(2+)</name>
        <dbReference type="ChEBI" id="CHEBI:29105"/>
    </cofactor>
    <text evidence="6">Binds 1 zinc ion per subunit.</text>
</comment>
<feature type="domain" description="Peptidase M48" evidence="8">
    <location>
        <begin position="122"/>
        <end position="204"/>
    </location>
</feature>
<gene>
    <name evidence="9" type="ORF">KCH_62020</name>
</gene>
<accession>A0A066YKN5</accession>
<evidence type="ECO:0000256" key="7">
    <source>
        <dbReference type="SAM" id="Phobius"/>
    </source>
</evidence>
<evidence type="ECO:0000313" key="10">
    <source>
        <dbReference type="Proteomes" id="UP000027178"/>
    </source>
</evidence>
<dbReference type="GO" id="GO:0006508">
    <property type="term" value="P:proteolysis"/>
    <property type="evidence" value="ECO:0007669"/>
    <property type="project" value="UniProtKB-KW"/>
</dbReference>
<keyword evidence="1 6" id="KW-0645">Protease</keyword>
<evidence type="ECO:0000259" key="8">
    <source>
        <dbReference type="Pfam" id="PF01435"/>
    </source>
</evidence>
<dbReference type="GO" id="GO:0004222">
    <property type="term" value="F:metalloendopeptidase activity"/>
    <property type="evidence" value="ECO:0007669"/>
    <property type="project" value="InterPro"/>
</dbReference>
<keyword evidence="4 6" id="KW-0862">Zinc</keyword>
<feature type="transmembrane region" description="Helical" evidence="7">
    <location>
        <begin position="91"/>
        <end position="113"/>
    </location>
</feature>
<keyword evidence="7" id="KW-0472">Membrane</keyword>
<dbReference type="InterPro" id="IPR052173">
    <property type="entry name" value="Beta-lactam_resp_regulator"/>
</dbReference>
<dbReference type="EMBL" id="JNBY01000126">
    <property type="protein sequence ID" value="KDN82048.1"/>
    <property type="molecule type" value="Genomic_DNA"/>
</dbReference>
<dbReference type="PATRIC" id="fig|1348663.4.peg.6001"/>
<evidence type="ECO:0000256" key="1">
    <source>
        <dbReference type="ARBA" id="ARBA00022670"/>
    </source>
</evidence>
<evidence type="ECO:0000313" key="9">
    <source>
        <dbReference type="EMBL" id="KDN82048.1"/>
    </source>
</evidence>
<feature type="transmembrane region" description="Helical" evidence="7">
    <location>
        <begin position="35"/>
        <end position="54"/>
    </location>
</feature>
<evidence type="ECO:0000256" key="5">
    <source>
        <dbReference type="ARBA" id="ARBA00023049"/>
    </source>
</evidence>
<dbReference type="PANTHER" id="PTHR34978:SF3">
    <property type="entry name" value="SLR0241 PROTEIN"/>
    <property type="match status" value="1"/>
</dbReference>
<name>A0A066YKN5_9ACTN</name>
<keyword evidence="7" id="KW-1133">Transmembrane helix</keyword>
<keyword evidence="10" id="KW-1185">Reference proteome</keyword>
<comment type="caution">
    <text evidence="9">The sequence shown here is derived from an EMBL/GenBank/DDBJ whole genome shotgun (WGS) entry which is preliminary data.</text>
</comment>
<dbReference type="InterPro" id="IPR001915">
    <property type="entry name" value="Peptidase_M48"/>
</dbReference>
<dbReference type="Proteomes" id="UP000027178">
    <property type="component" value="Unassembled WGS sequence"/>
</dbReference>
<dbReference type="CDD" id="cd07326">
    <property type="entry name" value="M56_BlaR1_MecR1_like"/>
    <property type="match status" value="1"/>
</dbReference>
<organism evidence="9 10">
    <name type="scientific">Kitasatospora cheerisanensis KCTC 2395</name>
    <dbReference type="NCBI Taxonomy" id="1348663"/>
    <lineage>
        <taxon>Bacteria</taxon>
        <taxon>Bacillati</taxon>
        <taxon>Actinomycetota</taxon>
        <taxon>Actinomycetes</taxon>
        <taxon>Kitasatosporales</taxon>
        <taxon>Streptomycetaceae</taxon>
        <taxon>Kitasatospora</taxon>
    </lineage>
</organism>
<keyword evidence="7" id="KW-0812">Transmembrane</keyword>
<proteinExistence type="inferred from homology"/>
<dbReference type="OrthoDB" id="9785340at2"/>
<dbReference type="RefSeq" id="WP_035867855.1">
    <property type="nucleotide sequence ID" value="NZ_KK853997.1"/>
</dbReference>
<dbReference type="AlphaFoldDB" id="A0A066YKN5"/>
<evidence type="ECO:0000256" key="3">
    <source>
        <dbReference type="ARBA" id="ARBA00022801"/>
    </source>
</evidence>
<evidence type="ECO:0000256" key="4">
    <source>
        <dbReference type="ARBA" id="ARBA00022833"/>
    </source>
</evidence>
<dbReference type="GO" id="GO:0046872">
    <property type="term" value="F:metal ion binding"/>
    <property type="evidence" value="ECO:0007669"/>
    <property type="project" value="UniProtKB-KW"/>
</dbReference>
<dbReference type="HOGENOM" id="CLU_056335_0_0_11"/>